<protein>
    <recommendedName>
        <fullName evidence="3">Phage holin</fullName>
    </recommendedName>
</protein>
<feature type="transmembrane region" description="Helical" evidence="1">
    <location>
        <begin position="54"/>
        <end position="75"/>
    </location>
</feature>
<dbReference type="EMBL" id="CP000950">
    <property type="protein sequence ID" value="ACA68610.1"/>
    <property type="molecule type" value="Genomic_DNA"/>
</dbReference>
<reference evidence="2" key="1">
    <citation type="submission" date="2008-02" db="EMBL/GenBank/DDBJ databases">
        <title>Complete sequence of Yersinia pseudotuberculosis YPIII.</title>
        <authorList>
            <consortium name="US DOE Joint Genome Institute"/>
            <person name="Challacombe J.F."/>
            <person name="Bruce D."/>
            <person name="Detter J.C."/>
            <person name="Green L."/>
            <person name="Land M."/>
            <person name="Munk C."/>
            <person name="Lindler L.E."/>
            <person name="Nikolich M.P."/>
            <person name="Brettin T."/>
        </authorList>
    </citation>
    <scope>NUCLEOTIDE SEQUENCE</scope>
    <source>
        <strain evidence="2">YPIII</strain>
    </source>
</reference>
<gene>
    <name evidence="2" type="ordered locus">YPK_2333</name>
</gene>
<dbReference type="RefSeq" id="WP_011192311.1">
    <property type="nucleotide sequence ID" value="NZ_CP009792.1"/>
</dbReference>
<dbReference type="PATRIC" id="fig|502800.11.peg.3016"/>
<dbReference type="InterPro" id="IPR006481">
    <property type="entry name" value="Phage_lambda_GpS_holin"/>
</dbReference>
<evidence type="ECO:0008006" key="3">
    <source>
        <dbReference type="Google" id="ProtNLM"/>
    </source>
</evidence>
<keyword evidence="1" id="KW-0472">Membrane</keyword>
<keyword evidence="1" id="KW-1133">Transmembrane helix</keyword>
<proteinExistence type="predicted"/>
<name>A0A0H3B3Y5_YERPY</name>
<evidence type="ECO:0000313" key="2">
    <source>
        <dbReference type="EMBL" id="ACA68610.1"/>
    </source>
</evidence>
<keyword evidence="1" id="KW-0812">Transmembrane</keyword>
<evidence type="ECO:0000256" key="1">
    <source>
        <dbReference type="SAM" id="Phobius"/>
    </source>
</evidence>
<sequence length="128" mass="13660">MKMPDKDPGWMGALLAFYSAYSTAINGFLIAFIVAFRRVVWGGGKLREGIGEGVVCGLVGVNIGPVISPVLIRMIDAIPWLNGALTEVAAGKIEIFISCLIGLIGLQAIRELVFKIINKKAGTTDVNQ</sequence>
<dbReference type="KEGG" id="ypy:YPK_2333"/>
<dbReference type="Pfam" id="PF05106">
    <property type="entry name" value="Phage_holin_3_1"/>
    <property type="match status" value="1"/>
</dbReference>
<dbReference type="AlphaFoldDB" id="A0A0H3B3Y5"/>
<accession>A0A0H3B3Y5</accession>
<feature type="transmembrane region" description="Helical" evidence="1">
    <location>
        <begin position="95"/>
        <end position="113"/>
    </location>
</feature>
<dbReference type="GeneID" id="49786162"/>
<feature type="transmembrane region" description="Helical" evidence="1">
    <location>
        <begin position="12"/>
        <end position="34"/>
    </location>
</feature>
<organism evidence="2">
    <name type="scientific">Yersinia pseudotuberculosis serotype O:3 (strain YPIII)</name>
    <dbReference type="NCBI Taxonomy" id="502800"/>
    <lineage>
        <taxon>Bacteria</taxon>
        <taxon>Pseudomonadati</taxon>
        <taxon>Pseudomonadota</taxon>
        <taxon>Gammaproteobacteria</taxon>
        <taxon>Enterobacterales</taxon>
        <taxon>Yersiniaceae</taxon>
        <taxon>Yersinia</taxon>
    </lineage>
</organism>